<feature type="compositionally biased region" description="Polar residues" evidence="1">
    <location>
        <begin position="188"/>
        <end position="201"/>
    </location>
</feature>
<dbReference type="RefSeq" id="WP_199305419.1">
    <property type="nucleotide sequence ID" value="NZ_JAMPLM010000003.1"/>
</dbReference>
<sequence length="573" mass="62989">MPNPKRIYGGWVTDMADMLTPETEAKLNRQISALEAKNSSEIAVVTVPDVSPSVNPKAFATELFNAWGIGKKKQDNGVLFLVSKGDRRTEIITGRGLTTLLPDSQISAILQQDVTPKFKRRQFDAGVLAGTKTLIVQVNRYRSSNPSKKVTPPLPAVPSPSRSNQQPAQRQDAAPRITAQPVQPLLTLPNSSGSKSTQTRSIGLQPLQSETIAHPNDSANLLMAILSGLGGGTIAVGSILLYRRLNQVLLIPEGESRVEKAAITGRERFHCATCKQRMEQLTAGELSLFLSEPQQMAQQLGSVIYDGWRCKPCQTSLYGRGFHLRSLVMDAEQFSHCSICDELTANHSSEILKQPTWNQEGKSLITHNCRCCLNQWQTEESIPCLPLPKNAVKIDPIGRSRVNNFHLFQQAESERPTHCSRCRYPMERVSSGQLQHLLQESERVAERLGSVSFSGWQCRTCYPETDTSNIHVRAYILSSHYQICPNCHELTVEETSRTTQSATSHHAGQRQITKRCHCCSFVDERWISIPRLATVSSSSSSSSSWSSTDSSSSSTSSDFGGGSSSGSGSGNSW</sequence>
<evidence type="ECO:0000313" key="4">
    <source>
        <dbReference type="Proteomes" id="UP001476950"/>
    </source>
</evidence>
<dbReference type="PANTHER" id="PTHR30373:SF2">
    <property type="entry name" value="UPF0603 PROTEIN YGCG"/>
    <property type="match status" value="1"/>
</dbReference>
<dbReference type="EMBL" id="JAMPLM010000003">
    <property type="protein sequence ID" value="MEP1057962.1"/>
    <property type="molecule type" value="Genomic_DNA"/>
</dbReference>
<proteinExistence type="predicted"/>
<dbReference type="Gene3D" id="3.10.310.50">
    <property type="match status" value="1"/>
</dbReference>
<feature type="domain" description="TPM" evidence="2">
    <location>
        <begin position="12"/>
        <end position="135"/>
    </location>
</feature>
<keyword evidence="4" id="KW-1185">Reference proteome</keyword>
<name>A0ABV0KFW6_9CYAN</name>
<evidence type="ECO:0000259" key="2">
    <source>
        <dbReference type="Pfam" id="PF04536"/>
    </source>
</evidence>
<dbReference type="PANTHER" id="PTHR30373">
    <property type="entry name" value="UPF0603 PROTEIN YGCG"/>
    <property type="match status" value="1"/>
</dbReference>
<feature type="region of interest" description="Disordered" evidence="1">
    <location>
        <begin position="535"/>
        <end position="573"/>
    </location>
</feature>
<feature type="compositionally biased region" description="Gly residues" evidence="1">
    <location>
        <begin position="559"/>
        <end position="573"/>
    </location>
</feature>
<organism evidence="3 4">
    <name type="scientific">Stenomitos frigidus AS-A4</name>
    <dbReference type="NCBI Taxonomy" id="2933935"/>
    <lineage>
        <taxon>Bacteria</taxon>
        <taxon>Bacillati</taxon>
        <taxon>Cyanobacteriota</taxon>
        <taxon>Cyanophyceae</taxon>
        <taxon>Leptolyngbyales</taxon>
        <taxon>Leptolyngbyaceae</taxon>
        <taxon>Stenomitos</taxon>
    </lineage>
</organism>
<gene>
    <name evidence="3" type="ORF">NDI38_05885</name>
</gene>
<reference evidence="3 4" key="1">
    <citation type="submission" date="2022-04" db="EMBL/GenBank/DDBJ databases">
        <title>Positive selection, recombination, and allopatry shape intraspecific diversity of widespread and dominant cyanobacteria.</title>
        <authorList>
            <person name="Wei J."/>
            <person name="Shu W."/>
            <person name="Hu C."/>
        </authorList>
    </citation>
    <scope>NUCLEOTIDE SEQUENCE [LARGE SCALE GENOMIC DNA]</scope>
    <source>
        <strain evidence="3 4">AS-A4</strain>
    </source>
</reference>
<feature type="compositionally biased region" description="Low complexity" evidence="1">
    <location>
        <begin position="536"/>
        <end position="558"/>
    </location>
</feature>
<comment type="caution">
    <text evidence="3">The sequence shown here is derived from an EMBL/GenBank/DDBJ whole genome shotgun (WGS) entry which is preliminary data.</text>
</comment>
<dbReference type="Proteomes" id="UP001476950">
    <property type="component" value="Unassembled WGS sequence"/>
</dbReference>
<feature type="region of interest" description="Disordered" evidence="1">
    <location>
        <begin position="144"/>
        <end position="201"/>
    </location>
</feature>
<evidence type="ECO:0000256" key="1">
    <source>
        <dbReference type="SAM" id="MobiDB-lite"/>
    </source>
</evidence>
<dbReference type="Pfam" id="PF04536">
    <property type="entry name" value="TPM_phosphatase"/>
    <property type="match status" value="1"/>
</dbReference>
<dbReference type="InterPro" id="IPR007621">
    <property type="entry name" value="TPM_dom"/>
</dbReference>
<accession>A0ABV0KFW6</accession>
<evidence type="ECO:0000313" key="3">
    <source>
        <dbReference type="EMBL" id="MEP1057962.1"/>
    </source>
</evidence>
<feature type="compositionally biased region" description="Low complexity" evidence="1">
    <location>
        <begin position="165"/>
        <end position="176"/>
    </location>
</feature>
<protein>
    <submittedName>
        <fullName evidence="3">TPM domain-containing protein</fullName>
    </submittedName>
</protein>